<dbReference type="InterPro" id="IPR013762">
    <property type="entry name" value="Integrase-like_cat_sf"/>
</dbReference>
<dbReference type="OrthoDB" id="447920at2759"/>
<feature type="region of interest" description="Disordered" evidence="1">
    <location>
        <begin position="419"/>
        <end position="459"/>
    </location>
</feature>
<reference evidence="3 4" key="2">
    <citation type="submission" date="2024-05" db="EMBL/GenBank/DDBJ databases">
        <authorList>
            <person name="Chen Y."/>
            <person name="Shah S."/>
            <person name="Dougan E. K."/>
            <person name="Thang M."/>
            <person name="Chan C."/>
        </authorList>
    </citation>
    <scope>NUCLEOTIDE SEQUENCE [LARGE SCALE GENOMIC DNA]</scope>
</reference>
<accession>A0A9P1FX40</accession>
<feature type="region of interest" description="Disordered" evidence="1">
    <location>
        <begin position="1126"/>
        <end position="1166"/>
    </location>
</feature>
<evidence type="ECO:0000313" key="3">
    <source>
        <dbReference type="EMBL" id="CAL4779175.1"/>
    </source>
</evidence>
<comment type="caution">
    <text evidence="2">The sequence shown here is derived from an EMBL/GenBank/DDBJ whole genome shotgun (WGS) entry which is preliminary data.</text>
</comment>
<dbReference type="EMBL" id="CAMXCT020001642">
    <property type="protein sequence ID" value="CAL1145238.1"/>
    <property type="molecule type" value="Genomic_DNA"/>
</dbReference>
<dbReference type="Proteomes" id="UP001152797">
    <property type="component" value="Unassembled WGS sequence"/>
</dbReference>
<dbReference type="GO" id="GO:0006310">
    <property type="term" value="P:DNA recombination"/>
    <property type="evidence" value="ECO:0007669"/>
    <property type="project" value="InterPro"/>
</dbReference>
<feature type="compositionally biased region" description="Low complexity" evidence="1">
    <location>
        <begin position="426"/>
        <end position="445"/>
    </location>
</feature>
<evidence type="ECO:0000313" key="4">
    <source>
        <dbReference type="Proteomes" id="UP001152797"/>
    </source>
</evidence>
<evidence type="ECO:0000256" key="1">
    <source>
        <dbReference type="SAM" id="MobiDB-lite"/>
    </source>
</evidence>
<feature type="compositionally biased region" description="Polar residues" evidence="1">
    <location>
        <begin position="1136"/>
        <end position="1154"/>
    </location>
</feature>
<dbReference type="Gene3D" id="1.10.443.10">
    <property type="entry name" value="Intergrase catalytic core"/>
    <property type="match status" value="1"/>
</dbReference>
<evidence type="ECO:0000313" key="2">
    <source>
        <dbReference type="EMBL" id="CAI3991863.1"/>
    </source>
</evidence>
<feature type="region of interest" description="Disordered" evidence="1">
    <location>
        <begin position="225"/>
        <end position="250"/>
    </location>
</feature>
<protein>
    <submittedName>
        <fullName evidence="3">Polyketide synthase PksN</fullName>
    </submittedName>
</protein>
<dbReference type="EMBL" id="CAMXCT030001642">
    <property type="protein sequence ID" value="CAL4779175.1"/>
    <property type="molecule type" value="Genomic_DNA"/>
</dbReference>
<keyword evidence="4" id="KW-1185">Reference proteome</keyword>
<organism evidence="2">
    <name type="scientific">Cladocopium goreaui</name>
    <dbReference type="NCBI Taxonomy" id="2562237"/>
    <lineage>
        <taxon>Eukaryota</taxon>
        <taxon>Sar</taxon>
        <taxon>Alveolata</taxon>
        <taxon>Dinophyceae</taxon>
        <taxon>Suessiales</taxon>
        <taxon>Symbiodiniaceae</taxon>
        <taxon>Cladocopium</taxon>
    </lineage>
</organism>
<reference evidence="2" key="1">
    <citation type="submission" date="2022-10" db="EMBL/GenBank/DDBJ databases">
        <authorList>
            <person name="Chen Y."/>
            <person name="Dougan E. K."/>
            <person name="Chan C."/>
            <person name="Rhodes N."/>
            <person name="Thang M."/>
        </authorList>
    </citation>
    <scope>NUCLEOTIDE SEQUENCE</scope>
</reference>
<dbReference type="EMBL" id="CAMXCT010001642">
    <property type="protein sequence ID" value="CAI3991863.1"/>
    <property type="molecule type" value="Genomic_DNA"/>
</dbReference>
<dbReference type="GO" id="GO:0015074">
    <property type="term" value="P:DNA integration"/>
    <property type="evidence" value="ECO:0007669"/>
    <property type="project" value="InterPro"/>
</dbReference>
<sequence>MTLAVFYVDDTVWHERLLLWQLSPGCWYILTPDLDLYPEDLTMTGGDGPVKIKVKGKDFRYWSRVGGTGYRFAEPVKSDEVLKSYIKQAFREGQAEESFDPDWRPEHIMDAKGGLQKSSEFLGSTLVPRRMRGRGTGILDGAPADSSAVEVSGAKVGPIVPASDSHVWLCLENIDDLKFGQTVGVNPATDLMIDDHTGLVRTRSGWAKVELWSATEAPEFLESRKMPSVTPPVAPVSVQSKEPSEESSGDARTLFVDFDAQGVRYKEWRTVVQESVEYSYPDWPHSGPTTVLHLLKHMHKYGGDPKQWLELWCRQKGISEQDRVKHELRCLMEAFYLGGTYDQLNLPVISAFETIARRVQCIVDAYAQGSSSSPDWGNARLFTGYVGPDDLIMPQLKSWAARKGKEEVELFQARNRMRDLRRTSSAAEEAAGAAADGNVPAGGNPKPKRRARGKGLEPPAAPCAELFPLPMPEPLKMISGLSRGSGQRLHGLVEKAGDLGEPGHMPSREAAYKELLHGLDGYTEPSTPASLAPFNLELISLPSDLTCASSALELLQGDDRRYLEEQERMLLPADSIKPGSMSSPYWDPALKNNPREYRRFIQKLCKIGYLDFTLYPSQHAGDDDASPLGQQTFSPPAELFAGLSDVKDCFHRVKQPRWLSKYFCLMPIEARHVGLTGQVVDGLKLRSQDLVYPMPGSLCMGFSWSLFFAQRINEVQMEHVPSLASSKLINDRSGPAVFSHDSSSHLKHFVYVDNLGVMSNDRDAVVKGLEELSEQFTGQSLLLHPGEVQHERIKALGVELDGRDLVTRVSPARFHRVRQGLRFLLQRNRCTGRALEILVGHCTYCGLVNRCSLSIFHSVYKFIKKNYSQTCALWKSVAAELRAFAGIMPALRADWSRPWNGEVVASDASEEGFGVCSRAWPASLAAQVGRTAERDRFKRAGGHNARESALTSAGFVRDDVTGRWLSGDLADEDYLEASGWKLDEKFPEVSATELTDHEWFTVRQGQWRKAEHIVHLEARSLVKAMEVIAQDRNMTDCRQLLLQMSLAEFSPQNLRFFPQTVQAMSPKRCPTLAPPAPAIAGSAKRARILSPGAVARVPSGKSHRTPLLIKPKTAVQLLHVPSGPVSRLEEAPRASSALNAGSDSELSASTSRSLTPPARGKKLVKRSKQRLKKYIDEIMLASSQGLSLLEKKAIGKRTEKYYLQEYADLMKFVRVKAKPFQSPSGIDQGITDYFNHLFVTGHPAHKGDKILAAFMHQNVSYSRHGSQRLPKAYRAMKGWRRLSPGSSRKAFPLPVWSAIACEMKRRDHTQMALYTMMGVSAYTRPSELLRCRVFSLIKPSPRVTEHWCLLLNPEELPERSKTGEFDDSIPLDSGYLKPWAQPLFKALTTKGGGEPLWSFDYGRYSKVFQEVTEALGLDVTPYQMRHSGPSIDRSKDLRPLIEVQKRGRWKSHKSLARYEKSARLAANFQQLPLPVQQHCLLAESLLEDVMCGRAPKGLKGQYVADLFSGHGGVASQCRLLGYAAKEWELERGAQFDLTQPRVLRRLQRDISTGLVLAAMLSPPSASFSVAKDRTGFSRTVDFPWGLPPEFLSPADFEKVQHGNRIFQAALKIINWLHTRRIPWVLENPATSKCWLLPGLKKLEASSRCVAFFTDFCQFGAAWRRSTKFLSGNLDAQDVERVCRLCSGQGCCSRTQRAHFQLTGSNHQGIPWVTGCTNLLMISAVCRCGSVVELASTVLNSELKDLTSHFKGELQELSDKVQALATWLRQSEIAGTSTPGPVCSSKVP</sequence>
<dbReference type="GO" id="GO:0003677">
    <property type="term" value="F:DNA binding"/>
    <property type="evidence" value="ECO:0007669"/>
    <property type="project" value="InterPro"/>
</dbReference>
<gene>
    <name evidence="2" type="ORF">C1SCF055_LOCUS18732</name>
</gene>
<name>A0A9P1FX40_9DINO</name>
<proteinExistence type="predicted"/>